<dbReference type="eggNOG" id="COG0432">
    <property type="taxonomic scope" value="Bacteria"/>
</dbReference>
<dbReference type="OrthoDB" id="9801725at2"/>
<dbReference type="Pfam" id="PF01894">
    <property type="entry name" value="YjbQ"/>
    <property type="match status" value="1"/>
</dbReference>
<dbReference type="PATRIC" id="fig|1278073.3.peg.1277"/>
<name>L7U1A2_MYXSD</name>
<dbReference type="PIRSF" id="PIRSF004681">
    <property type="entry name" value="UCP004681"/>
    <property type="match status" value="1"/>
</dbReference>
<dbReference type="SUPFAM" id="SSF111038">
    <property type="entry name" value="YjbQ-like"/>
    <property type="match status" value="1"/>
</dbReference>
<dbReference type="InterPro" id="IPR001602">
    <property type="entry name" value="UPF0047_YjbQ-like"/>
</dbReference>
<dbReference type="RefSeq" id="WP_015346834.1">
    <property type="nucleotide sequence ID" value="NC_020126.1"/>
</dbReference>
<keyword evidence="3" id="KW-1185">Reference proteome</keyword>
<evidence type="ECO:0000256" key="1">
    <source>
        <dbReference type="ARBA" id="ARBA00005534"/>
    </source>
</evidence>
<gene>
    <name evidence="2" type="ordered locus">MYSTI_01223</name>
</gene>
<sequence>MYHAKELTVPTRGRGFTDITADVQRAVAESGARQGLCTVFIHHTSASLLLCENADPDVRRDLESFFARLVKDGDPLFVHDAEGPDDMPAHVRTVLTQTALNIPVKNGAADLGTWQGVYVWEHRTSAHRRRVTVSVVS</sequence>
<organism evidence="2 3">
    <name type="scientific">Myxococcus stipitatus (strain DSM 14675 / JCM 12634 / Mx s8)</name>
    <dbReference type="NCBI Taxonomy" id="1278073"/>
    <lineage>
        <taxon>Bacteria</taxon>
        <taxon>Pseudomonadati</taxon>
        <taxon>Myxococcota</taxon>
        <taxon>Myxococcia</taxon>
        <taxon>Myxococcales</taxon>
        <taxon>Cystobacterineae</taxon>
        <taxon>Myxococcaceae</taxon>
        <taxon>Myxococcus</taxon>
    </lineage>
</organism>
<accession>L7U1A2</accession>
<dbReference type="PANTHER" id="PTHR30615">
    <property type="entry name" value="UNCHARACTERIZED PROTEIN YJBQ-RELATED"/>
    <property type="match status" value="1"/>
</dbReference>
<dbReference type="InterPro" id="IPR035917">
    <property type="entry name" value="YjbQ-like_sf"/>
</dbReference>
<dbReference type="HOGENOM" id="CLU_096980_0_2_7"/>
<reference evidence="2 3" key="1">
    <citation type="journal article" date="2013" name="Genome Announc.">
        <title>Complete genome sequence of Myxococcus stipitatus strain DSM 14675, a fruiting myxobacterium.</title>
        <authorList>
            <person name="Huntley S."/>
            <person name="Kneip S."/>
            <person name="Treuner-Lange A."/>
            <person name="Sogaard-Andersen L."/>
        </authorList>
    </citation>
    <scope>NUCLEOTIDE SEQUENCE [LARGE SCALE GENOMIC DNA]</scope>
    <source>
        <strain evidence="3">DSM 14675 / JCM 12634 / Mx s8</strain>
    </source>
</reference>
<dbReference type="Proteomes" id="UP000011131">
    <property type="component" value="Chromosome"/>
</dbReference>
<dbReference type="PANTHER" id="PTHR30615:SF8">
    <property type="entry name" value="UPF0047 PROTEIN C4A8.02C"/>
    <property type="match status" value="1"/>
</dbReference>
<evidence type="ECO:0008006" key="4">
    <source>
        <dbReference type="Google" id="ProtNLM"/>
    </source>
</evidence>
<protein>
    <recommendedName>
        <fullName evidence="4">Secondary thiamine-phosphate synthase enzyme</fullName>
    </recommendedName>
</protein>
<proteinExistence type="inferred from homology"/>
<evidence type="ECO:0000313" key="2">
    <source>
        <dbReference type="EMBL" id="AGC42571.1"/>
    </source>
</evidence>
<dbReference type="EMBL" id="CP004025">
    <property type="protein sequence ID" value="AGC42571.1"/>
    <property type="molecule type" value="Genomic_DNA"/>
</dbReference>
<dbReference type="AlphaFoldDB" id="L7U1A2"/>
<dbReference type="STRING" id="1278073.MYSTI_01223"/>
<comment type="similarity">
    <text evidence="1">Belongs to the UPF0047 family.</text>
</comment>
<dbReference type="NCBIfam" id="TIGR00149">
    <property type="entry name" value="TIGR00149_YjbQ"/>
    <property type="match status" value="1"/>
</dbReference>
<dbReference type="Gene3D" id="2.60.120.460">
    <property type="entry name" value="YjbQ-like"/>
    <property type="match status" value="1"/>
</dbReference>
<dbReference type="KEGG" id="msd:MYSTI_01223"/>
<evidence type="ECO:0000313" key="3">
    <source>
        <dbReference type="Proteomes" id="UP000011131"/>
    </source>
</evidence>